<dbReference type="Proteomes" id="UP000677875">
    <property type="component" value="Unassembled WGS sequence"/>
</dbReference>
<reference evidence="1" key="1">
    <citation type="submission" date="2021-04" db="EMBL/GenBank/DDBJ databases">
        <title>Genome seq and assembly of Streptomyces sp. RG38.</title>
        <authorList>
            <person name="Chhetri G."/>
        </authorList>
    </citation>
    <scope>NUCLEOTIDE SEQUENCE</scope>
    <source>
        <strain evidence="1">RG38</strain>
    </source>
</reference>
<comment type="caution">
    <text evidence="1">The sequence shown here is derived from an EMBL/GenBank/DDBJ whole genome shotgun (WGS) entry which is preliminary data.</text>
</comment>
<evidence type="ECO:0000313" key="2">
    <source>
        <dbReference type="Proteomes" id="UP000677875"/>
    </source>
</evidence>
<name>A0A941B303_9ACTN</name>
<keyword evidence="2" id="KW-1185">Reference proteome</keyword>
<dbReference type="AlphaFoldDB" id="A0A941B303"/>
<protein>
    <submittedName>
        <fullName evidence="1">Uncharacterized protein</fullName>
    </submittedName>
</protein>
<organism evidence="1 2">
    <name type="scientific">Streptomyces tagetis</name>
    <dbReference type="NCBI Taxonomy" id="2820809"/>
    <lineage>
        <taxon>Bacteria</taxon>
        <taxon>Bacillati</taxon>
        <taxon>Actinomycetota</taxon>
        <taxon>Actinomycetes</taxon>
        <taxon>Kitasatosporales</taxon>
        <taxon>Streptomycetaceae</taxon>
        <taxon>Streptomyces</taxon>
    </lineage>
</organism>
<sequence>MTVFSMLHDWPGHYCVLAYTAAGHFGDTAVLGVIPIEGLAFEPGDLFAMAGRHQPTSLYGQPPEHARAAWLACTGFSARLTPKPDTLDITDAVWSLDMRQQVTMAKSMYGHDHVAAGRLRLEDPELMEKARAVFHGHLVGA</sequence>
<evidence type="ECO:0000313" key="1">
    <source>
        <dbReference type="EMBL" id="MBQ0827727.1"/>
    </source>
</evidence>
<dbReference type="EMBL" id="JAGPNL010000003">
    <property type="protein sequence ID" value="MBQ0827727.1"/>
    <property type="molecule type" value="Genomic_DNA"/>
</dbReference>
<gene>
    <name evidence="1" type="ORF">J5Y05_14580</name>
</gene>
<accession>A0A941B303</accession>
<proteinExistence type="predicted"/>
<dbReference type="RefSeq" id="WP_210872340.1">
    <property type="nucleotide sequence ID" value="NZ_JAGPNL010000003.1"/>
</dbReference>